<dbReference type="InterPro" id="IPR000237">
    <property type="entry name" value="GRIP_dom"/>
</dbReference>
<dbReference type="Gene3D" id="1.10.220.60">
    <property type="entry name" value="GRIP domain"/>
    <property type="match status" value="1"/>
</dbReference>
<dbReference type="Proteomes" id="UP000288716">
    <property type="component" value="Unassembled WGS sequence"/>
</dbReference>
<dbReference type="GO" id="GO:0031267">
    <property type="term" value="F:small GTPase binding"/>
    <property type="evidence" value="ECO:0007669"/>
    <property type="project" value="TreeGrafter"/>
</dbReference>
<dbReference type="OrthoDB" id="5322683at2759"/>
<protein>
    <submittedName>
        <fullName evidence="2">Golgin subfamily A member 4-like protein</fullName>
    </submittedName>
</protein>
<dbReference type="PANTHER" id="PTHR19327">
    <property type="entry name" value="GOLGIN"/>
    <property type="match status" value="1"/>
</dbReference>
<keyword evidence="3" id="KW-1185">Reference proteome</keyword>
<dbReference type="PANTHER" id="PTHR19327:SF0">
    <property type="entry name" value="GOLGIN SUBFAMILY A MEMBER 4"/>
    <property type="match status" value="1"/>
</dbReference>
<dbReference type="GO" id="GO:0048193">
    <property type="term" value="P:Golgi vesicle transport"/>
    <property type="evidence" value="ECO:0007669"/>
    <property type="project" value="TreeGrafter"/>
</dbReference>
<evidence type="ECO:0000313" key="3">
    <source>
        <dbReference type="Proteomes" id="UP000288716"/>
    </source>
</evidence>
<feature type="domain" description="GRIP" evidence="1">
    <location>
        <begin position="34"/>
        <end position="81"/>
    </location>
</feature>
<dbReference type="Pfam" id="PF01465">
    <property type="entry name" value="GRIP"/>
    <property type="match status" value="1"/>
</dbReference>
<evidence type="ECO:0000313" key="2">
    <source>
        <dbReference type="EMBL" id="RWS28082.1"/>
    </source>
</evidence>
<name>A0A443SKQ9_9ACAR</name>
<comment type="caution">
    <text evidence="2">The sequence shown here is derived from an EMBL/GenBank/DDBJ whole genome shotgun (WGS) entry which is preliminary data.</text>
</comment>
<dbReference type="SUPFAM" id="SSF101283">
    <property type="entry name" value="GRIP domain"/>
    <property type="match status" value="1"/>
</dbReference>
<reference evidence="2 3" key="1">
    <citation type="journal article" date="2018" name="Gigascience">
        <title>Genomes of trombidid mites reveal novel predicted allergens and laterally-transferred genes associated with secondary metabolism.</title>
        <authorList>
            <person name="Dong X."/>
            <person name="Chaisiri K."/>
            <person name="Xia D."/>
            <person name="Armstrong S.D."/>
            <person name="Fang Y."/>
            <person name="Donnelly M.J."/>
            <person name="Kadowaki T."/>
            <person name="McGarry J.W."/>
            <person name="Darby A.C."/>
            <person name="Makepeace B.L."/>
        </authorList>
    </citation>
    <scope>NUCLEOTIDE SEQUENCE [LARGE SCALE GENOMIC DNA]</scope>
    <source>
        <strain evidence="2">UoL-UT</strain>
    </source>
</reference>
<dbReference type="VEuPathDB" id="VectorBase:LDEU003961"/>
<dbReference type="EMBL" id="NCKV01001601">
    <property type="protein sequence ID" value="RWS28082.1"/>
    <property type="molecule type" value="Genomic_DNA"/>
</dbReference>
<sequence length="95" mass="11216">MQKSLLRYQDENVKLKELLSIRNNAVNSSKTGINMPEPTEYEYLRNILFEYMMGREPETLAKVIAAVLRFNNEQTEQILRKQESERLSLTNSLRH</sequence>
<organism evidence="2 3">
    <name type="scientific">Leptotrombidium deliense</name>
    <dbReference type="NCBI Taxonomy" id="299467"/>
    <lineage>
        <taxon>Eukaryota</taxon>
        <taxon>Metazoa</taxon>
        <taxon>Ecdysozoa</taxon>
        <taxon>Arthropoda</taxon>
        <taxon>Chelicerata</taxon>
        <taxon>Arachnida</taxon>
        <taxon>Acari</taxon>
        <taxon>Acariformes</taxon>
        <taxon>Trombidiformes</taxon>
        <taxon>Prostigmata</taxon>
        <taxon>Anystina</taxon>
        <taxon>Parasitengona</taxon>
        <taxon>Trombiculoidea</taxon>
        <taxon>Trombiculidae</taxon>
        <taxon>Leptotrombidium</taxon>
    </lineage>
</organism>
<dbReference type="GO" id="GO:0005794">
    <property type="term" value="C:Golgi apparatus"/>
    <property type="evidence" value="ECO:0007669"/>
    <property type="project" value="TreeGrafter"/>
</dbReference>
<accession>A0A443SKQ9</accession>
<evidence type="ECO:0000259" key="1">
    <source>
        <dbReference type="PROSITE" id="PS50913"/>
    </source>
</evidence>
<gene>
    <name evidence="2" type="ORF">B4U80_04244</name>
</gene>
<dbReference type="PROSITE" id="PS50913">
    <property type="entry name" value="GRIP"/>
    <property type="match status" value="1"/>
</dbReference>
<dbReference type="AlphaFoldDB" id="A0A443SKQ9"/>
<dbReference type="STRING" id="299467.A0A443SKQ9"/>
<dbReference type="SMART" id="SM00755">
    <property type="entry name" value="Grip"/>
    <property type="match status" value="1"/>
</dbReference>
<proteinExistence type="predicted"/>